<dbReference type="InterPro" id="IPR035952">
    <property type="entry name" value="Rhomboid-like_sf"/>
</dbReference>
<dbReference type="GO" id="GO:0016020">
    <property type="term" value="C:membrane"/>
    <property type="evidence" value="ECO:0007669"/>
    <property type="project" value="UniProtKB-SubCell"/>
</dbReference>
<evidence type="ECO:0000256" key="1">
    <source>
        <dbReference type="ARBA" id="ARBA00004141"/>
    </source>
</evidence>
<reference evidence="8 9" key="1">
    <citation type="submission" date="2015-11" db="EMBL/GenBank/DDBJ databases">
        <title>Genome sequences of Lysobacter enzymogenes strain C3 and Lysobacter antibioticus ATCC 29479.</title>
        <authorList>
            <person name="Kobayashi D.Y."/>
        </authorList>
    </citation>
    <scope>NUCLEOTIDE SEQUENCE [LARGE SCALE GENOMIC DNA]</scope>
    <source>
        <strain evidence="8 9">C3</strain>
    </source>
</reference>
<evidence type="ECO:0000256" key="6">
    <source>
        <dbReference type="ARBA" id="ARBA00023136"/>
    </source>
</evidence>
<dbReference type="GO" id="GO:0004252">
    <property type="term" value="F:serine-type endopeptidase activity"/>
    <property type="evidence" value="ECO:0007669"/>
    <property type="project" value="InterPro"/>
</dbReference>
<keyword evidence="2" id="KW-1003">Cell membrane</keyword>
<dbReference type="Proteomes" id="UP000061569">
    <property type="component" value="Chromosome"/>
</dbReference>
<accession>A0A0S2DJJ7</accession>
<evidence type="ECO:0000313" key="8">
    <source>
        <dbReference type="EMBL" id="ALN58456.1"/>
    </source>
</evidence>
<keyword evidence="3" id="KW-0997">Cell inner membrane</keyword>
<name>A0A0S2DJJ7_LYSEN</name>
<dbReference type="EMBL" id="CP013140">
    <property type="protein sequence ID" value="ALN58456.1"/>
    <property type="molecule type" value="Genomic_DNA"/>
</dbReference>
<dbReference type="InterPro" id="IPR022764">
    <property type="entry name" value="Peptidase_S54_rhomboid_dom"/>
</dbReference>
<dbReference type="PANTHER" id="PTHR43066:SF26">
    <property type="entry name" value="RHOMBOID PROTEASE GLPG"/>
    <property type="match status" value="1"/>
</dbReference>
<dbReference type="KEGG" id="lez:GLE_3109"/>
<evidence type="ECO:0000256" key="4">
    <source>
        <dbReference type="ARBA" id="ARBA00022692"/>
    </source>
</evidence>
<protein>
    <submittedName>
        <fullName evidence="8">Peptidase, S54 (Rhomboid) family</fullName>
        <ecNumber evidence="8">3.4.21.-</ecNumber>
    </submittedName>
</protein>
<keyword evidence="8" id="KW-0378">Hydrolase</keyword>
<dbReference type="RefSeq" id="WP_057948048.1">
    <property type="nucleotide sequence ID" value="NZ_CP067396.1"/>
</dbReference>
<gene>
    <name evidence="8" type="ORF">GLE_3109</name>
</gene>
<dbReference type="OrthoDB" id="9813074at2"/>
<keyword evidence="4" id="KW-0812">Transmembrane</keyword>
<evidence type="ECO:0000313" key="9">
    <source>
        <dbReference type="Proteomes" id="UP000061569"/>
    </source>
</evidence>
<keyword evidence="6" id="KW-0472">Membrane</keyword>
<dbReference type="Pfam" id="PF01694">
    <property type="entry name" value="Rhomboid"/>
    <property type="match status" value="1"/>
</dbReference>
<dbReference type="Gene3D" id="1.20.1540.10">
    <property type="entry name" value="Rhomboid-like"/>
    <property type="match status" value="1"/>
</dbReference>
<evidence type="ECO:0000259" key="7">
    <source>
        <dbReference type="Pfam" id="PF01694"/>
    </source>
</evidence>
<evidence type="ECO:0000256" key="3">
    <source>
        <dbReference type="ARBA" id="ARBA00022519"/>
    </source>
</evidence>
<proteinExistence type="predicted"/>
<comment type="subcellular location">
    <subcellularLocation>
        <location evidence="1">Membrane</location>
        <topology evidence="1">Multi-pass membrane protein</topology>
    </subcellularLocation>
</comment>
<evidence type="ECO:0000256" key="5">
    <source>
        <dbReference type="ARBA" id="ARBA00022989"/>
    </source>
</evidence>
<dbReference type="STRING" id="69.GLE_3109"/>
<dbReference type="SUPFAM" id="SSF144091">
    <property type="entry name" value="Rhomboid-like"/>
    <property type="match status" value="1"/>
</dbReference>
<dbReference type="EC" id="3.4.21.-" evidence="8"/>
<feature type="domain" description="Peptidase S54 rhomboid" evidence="7">
    <location>
        <begin position="39"/>
        <end position="183"/>
    </location>
</feature>
<dbReference type="PATRIC" id="fig|69.6.peg.3066"/>
<sequence length="205" mass="23234">MITFVLIAVTVLVSWQAFEKRRLYERLVLWPPGVARFRQYDRLLTHGFVHADWMHLLFNMITLYFFGRAVEGVFAQLAGPGMFALFYLSAIVVAILPSYLRHRKDGGYVSLGASGAVSAVLFAFVLVDPWNWIIVFVIPVPAVVYAIAYVGYSYWMDKRGGDNINHNAHLSGAIYGLLFMLMMKPALFWFFLERLASPRGPGFLG</sequence>
<evidence type="ECO:0000256" key="2">
    <source>
        <dbReference type="ARBA" id="ARBA00022475"/>
    </source>
</evidence>
<keyword evidence="5" id="KW-1133">Transmembrane helix</keyword>
<dbReference type="AlphaFoldDB" id="A0A0S2DJJ7"/>
<dbReference type="PANTHER" id="PTHR43066">
    <property type="entry name" value="RHOMBOID-RELATED PROTEIN"/>
    <property type="match status" value="1"/>
</dbReference>
<organism evidence="8 9">
    <name type="scientific">Lysobacter enzymogenes</name>
    <dbReference type="NCBI Taxonomy" id="69"/>
    <lineage>
        <taxon>Bacteria</taxon>
        <taxon>Pseudomonadati</taxon>
        <taxon>Pseudomonadota</taxon>
        <taxon>Gammaproteobacteria</taxon>
        <taxon>Lysobacterales</taxon>
        <taxon>Lysobacteraceae</taxon>
        <taxon>Lysobacter</taxon>
    </lineage>
</organism>